<reference evidence="2" key="1">
    <citation type="journal article" date="2014" name="Front. Microbiol.">
        <title>High frequency of phylogenetically diverse reductive dehalogenase-homologous genes in deep subseafloor sedimentary metagenomes.</title>
        <authorList>
            <person name="Kawai M."/>
            <person name="Futagami T."/>
            <person name="Toyoda A."/>
            <person name="Takaki Y."/>
            <person name="Nishi S."/>
            <person name="Hori S."/>
            <person name="Arai W."/>
            <person name="Tsubouchi T."/>
            <person name="Morono Y."/>
            <person name="Uchiyama I."/>
            <person name="Ito T."/>
            <person name="Fujiyama A."/>
            <person name="Inagaki F."/>
            <person name="Takami H."/>
        </authorList>
    </citation>
    <scope>NUCLEOTIDE SEQUENCE</scope>
    <source>
        <strain evidence="2">Expedition CK06-06</strain>
    </source>
</reference>
<proteinExistence type="predicted"/>
<dbReference type="Gene3D" id="1.10.287.1490">
    <property type="match status" value="1"/>
</dbReference>
<feature type="domain" description="C4-type zinc ribbon" evidence="1">
    <location>
        <begin position="79"/>
        <end position="111"/>
    </location>
</feature>
<comment type="caution">
    <text evidence="2">The sequence shown here is derived from an EMBL/GenBank/DDBJ whole genome shotgun (WGS) entry which is preliminary data.</text>
</comment>
<evidence type="ECO:0000313" key="2">
    <source>
        <dbReference type="EMBL" id="GAH53496.1"/>
    </source>
</evidence>
<dbReference type="AlphaFoldDB" id="X1G6H7"/>
<protein>
    <recommendedName>
        <fullName evidence="1">C4-type zinc ribbon domain-containing protein</fullName>
    </recommendedName>
</protein>
<dbReference type="EMBL" id="BARU01024801">
    <property type="protein sequence ID" value="GAH53496.1"/>
    <property type="molecule type" value="Genomic_DNA"/>
</dbReference>
<evidence type="ECO:0000259" key="1">
    <source>
        <dbReference type="Pfam" id="PF02591"/>
    </source>
</evidence>
<name>X1G6H7_9ZZZZ</name>
<organism evidence="2">
    <name type="scientific">marine sediment metagenome</name>
    <dbReference type="NCBI Taxonomy" id="412755"/>
    <lineage>
        <taxon>unclassified sequences</taxon>
        <taxon>metagenomes</taxon>
        <taxon>ecological metagenomes</taxon>
    </lineage>
</organism>
<dbReference type="InterPro" id="IPR003743">
    <property type="entry name" value="Zf-RING_7"/>
</dbReference>
<gene>
    <name evidence="2" type="ORF">S03H2_40048</name>
</gene>
<dbReference type="Pfam" id="PF02591">
    <property type="entry name" value="Zn_ribbon_9"/>
    <property type="match status" value="1"/>
</dbReference>
<sequence length="119" mass="13347">QLEEEIPEYTKQLAQIDENDSKQLDILQEKIDSIGGKVADKVAGRTAITSTIPRSTLAIYERIRRGKGGAVVVAVRKRSCSACHNALTPQRVQEIRRGNRIYTCDACGRLLYWDNNQSD</sequence>
<accession>X1G6H7</accession>
<feature type="non-terminal residue" evidence="2">
    <location>
        <position position="1"/>
    </location>
</feature>